<protein>
    <submittedName>
        <fullName evidence="1">Uncharacterized protein</fullName>
    </submittedName>
</protein>
<sequence>MAQYVRDFAVQYGGDDPRHAVLWGKTTCQSRWTSQFKRYTTRERKSSSTGLGITEEMLVNGVTISAMIEKACPFYEPIDALFAEQANVNPESQCHVPDLSDDEVPLPDNIAIGRYASCSAEIQHDEDHVFDYIKWISRLQTMKAAVMKPYSVLAPRY</sequence>
<organism evidence="1 2">
    <name type="scientific">Phytophthora infestans</name>
    <name type="common">Potato late blight agent</name>
    <name type="synonym">Botrytis infestans</name>
    <dbReference type="NCBI Taxonomy" id="4787"/>
    <lineage>
        <taxon>Eukaryota</taxon>
        <taxon>Sar</taxon>
        <taxon>Stramenopiles</taxon>
        <taxon>Oomycota</taxon>
        <taxon>Peronosporomycetes</taxon>
        <taxon>Peronosporales</taxon>
        <taxon>Peronosporaceae</taxon>
        <taxon>Phytophthora</taxon>
    </lineage>
</organism>
<dbReference type="Proteomes" id="UP000704712">
    <property type="component" value="Unassembled WGS sequence"/>
</dbReference>
<gene>
    <name evidence="1" type="ORF">GN958_ATG15754</name>
</gene>
<proteinExistence type="predicted"/>
<dbReference type="EMBL" id="JAACNO010002206">
    <property type="protein sequence ID" value="KAF4135084.1"/>
    <property type="molecule type" value="Genomic_DNA"/>
</dbReference>
<evidence type="ECO:0000313" key="1">
    <source>
        <dbReference type="EMBL" id="KAF4135084.1"/>
    </source>
</evidence>
<reference evidence="1" key="1">
    <citation type="submission" date="2020-03" db="EMBL/GenBank/DDBJ databases">
        <title>Hybrid Assembly of Korean Phytophthora infestans isolates.</title>
        <authorList>
            <person name="Prokchorchik M."/>
            <person name="Lee Y."/>
            <person name="Seo J."/>
            <person name="Cho J.-H."/>
            <person name="Park Y.-E."/>
            <person name="Jang D.-C."/>
            <person name="Im J.-S."/>
            <person name="Choi J.-G."/>
            <person name="Park H.-J."/>
            <person name="Lee G.-B."/>
            <person name="Lee Y.-G."/>
            <person name="Hong S.-Y."/>
            <person name="Cho K."/>
            <person name="Sohn K.H."/>
        </authorList>
    </citation>
    <scope>NUCLEOTIDE SEQUENCE</scope>
    <source>
        <strain evidence="1">KR_2_A2</strain>
    </source>
</reference>
<accession>A0A8S9U852</accession>
<comment type="caution">
    <text evidence="1">The sequence shown here is derived from an EMBL/GenBank/DDBJ whole genome shotgun (WGS) entry which is preliminary data.</text>
</comment>
<evidence type="ECO:0000313" key="2">
    <source>
        <dbReference type="Proteomes" id="UP000704712"/>
    </source>
</evidence>
<name>A0A8S9U852_PHYIN</name>
<dbReference type="AlphaFoldDB" id="A0A8S9U852"/>